<dbReference type="OrthoDB" id="9800167at2"/>
<protein>
    <recommendedName>
        <fullName evidence="2">Dihydrolipoyl dehydrogenase</fullName>
    </recommendedName>
    <alternativeName>
        <fullName evidence="9">Dihydrolipoamide dehydrogenase</fullName>
    </alternativeName>
</protein>
<dbReference type="PIRSF" id="PIRSF000350">
    <property type="entry name" value="Mercury_reductase_MerA"/>
    <property type="match status" value="1"/>
</dbReference>
<comment type="caution">
    <text evidence="16">The sequence shown here is derived from an EMBL/GenBank/DDBJ whole genome shotgun (WGS) entry which is preliminary data.</text>
</comment>
<dbReference type="InterPro" id="IPR050151">
    <property type="entry name" value="Class-I_Pyr_Nuc-Dis_Oxidored"/>
</dbReference>
<keyword evidence="11" id="KW-0547">Nucleotide-binding</keyword>
<evidence type="ECO:0000256" key="5">
    <source>
        <dbReference type="ARBA" id="ARBA00023002"/>
    </source>
</evidence>
<evidence type="ECO:0000256" key="6">
    <source>
        <dbReference type="ARBA" id="ARBA00023027"/>
    </source>
</evidence>
<evidence type="ECO:0000313" key="17">
    <source>
        <dbReference type="Proteomes" id="UP000252707"/>
    </source>
</evidence>
<name>A0A369CGZ2_9GAMM</name>
<evidence type="ECO:0000256" key="9">
    <source>
        <dbReference type="ARBA" id="ARBA00031281"/>
    </source>
</evidence>
<keyword evidence="3 13" id="KW-0285">Flavoprotein</keyword>
<dbReference type="PANTHER" id="PTHR22912">
    <property type="entry name" value="DISULFIDE OXIDOREDUCTASE"/>
    <property type="match status" value="1"/>
</dbReference>
<dbReference type="SUPFAM" id="SSF55424">
    <property type="entry name" value="FAD/NAD-linked reductases, dimerisation (C-terminal) domain"/>
    <property type="match status" value="1"/>
</dbReference>
<dbReference type="InterPro" id="IPR023753">
    <property type="entry name" value="FAD/NAD-binding_dom"/>
</dbReference>
<reference evidence="16 17" key="1">
    <citation type="submission" date="2018-07" db="EMBL/GenBank/DDBJ databases">
        <title>Genomic Encyclopedia of Type Strains, Phase IV (KMG-IV): sequencing the most valuable type-strain genomes for metagenomic binning, comparative biology and taxonomic classification.</title>
        <authorList>
            <person name="Goeker M."/>
        </authorList>
    </citation>
    <scope>NUCLEOTIDE SEQUENCE [LARGE SCALE GENOMIC DNA]</scope>
    <source>
        <strain evidence="16 17">DSM 26407</strain>
    </source>
</reference>
<evidence type="ECO:0000256" key="8">
    <source>
        <dbReference type="ARBA" id="ARBA00023284"/>
    </source>
</evidence>
<evidence type="ECO:0000313" key="16">
    <source>
        <dbReference type="EMBL" id="RCX31956.1"/>
    </source>
</evidence>
<dbReference type="InterPro" id="IPR016156">
    <property type="entry name" value="FAD/NAD-linked_Rdtase_dimer_sf"/>
</dbReference>
<keyword evidence="8 13" id="KW-0676">Redox-active center</keyword>
<evidence type="ECO:0000256" key="2">
    <source>
        <dbReference type="ARBA" id="ARBA00016961"/>
    </source>
</evidence>
<organism evidence="16 17">
    <name type="scientific">Thioalbus denitrificans</name>
    <dbReference type="NCBI Taxonomy" id="547122"/>
    <lineage>
        <taxon>Bacteria</taxon>
        <taxon>Pseudomonadati</taxon>
        <taxon>Pseudomonadota</taxon>
        <taxon>Gammaproteobacteria</taxon>
        <taxon>Chromatiales</taxon>
        <taxon>Ectothiorhodospiraceae</taxon>
        <taxon>Thioalbus</taxon>
    </lineage>
</organism>
<dbReference type="Pfam" id="PF07992">
    <property type="entry name" value="Pyr_redox_2"/>
    <property type="match status" value="1"/>
</dbReference>
<feature type="binding site" evidence="11">
    <location>
        <position position="212"/>
    </location>
    <ligand>
        <name>NAD(+)</name>
        <dbReference type="ChEBI" id="CHEBI:57540"/>
    </ligand>
</feature>
<evidence type="ECO:0000256" key="1">
    <source>
        <dbReference type="ARBA" id="ARBA00007532"/>
    </source>
</evidence>
<dbReference type="Pfam" id="PF02852">
    <property type="entry name" value="Pyr_redox_dim"/>
    <property type="match status" value="1"/>
</dbReference>
<dbReference type="PRINTS" id="PR00368">
    <property type="entry name" value="FADPNR"/>
</dbReference>
<dbReference type="PANTHER" id="PTHR22912:SF217">
    <property type="entry name" value="DIHYDROLIPOYL DEHYDROGENASE"/>
    <property type="match status" value="1"/>
</dbReference>
<evidence type="ECO:0000256" key="12">
    <source>
        <dbReference type="PIRSR" id="PIRSR000350-4"/>
    </source>
</evidence>
<dbReference type="GO" id="GO:0004148">
    <property type="term" value="F:dihydrolipoyl dehydrogenase (NADH) activity"/>
    <property type="evidence" value="ECO:0007669"/>
    <property type="project" value="TreeGrafter"/>
</dbReference>
<dbReference type="GO" id="GO:0050660">
    <property type="term" value="F:flavin adenine dinucleotide binding"/>
    <property type="evidence" value="ECO:0007669"/>
    <property type="project" value="TreeGrafter"/>
</dbReference>
<dbReference type="SUPFAM" id="SSF51905">
    <property type="entry name" value="FAD/NAD(P)-binding domain"/>
    <property type="match status" value="1"/>
</dbReference>
<feature type="binding site" evidence="11">
    <location>
        <position position="319"/>
    </location>
    <ligand>
        <name>FAD</name>
        <dbReference type="ChEBI" id="CHEBI:57692"/>
    </ligand>
</feature>
<dbReference type="InterPro" id="IPR004099">
    <property type="entry name" value="Pyr_nucl-diS_OxRdtase_dimer"/>
</dbReference>
<feature type="binding site" evidence="11">
    <location>
        <begin position="189"/>
        <end position="196"/>
    </location>
    <ligand>
        <name>NAD(+)</name>
        <dbReference type="ChEBI" id="CHEBI:57540"/>
    </ligand>
</feature>
<comment type="cofactor">
    <cofactor evidence="11">
        <name>FAD</name>
        <dbReference type="ChEBI" id="CHEBI:57692"/>
    </cofactor>
    <text evidence="11">Binds 1 FAD per subunit.</text>
</comment>
<dbReference type="EMBL" id="QPJY01000002">
    <property type="protein sequence ID" value="RCX31956.1"/>
    <property type="molecule type" value="Genomic_DNA"/>
</dbReference>
<keyword evidence="7" id="KW-1015">Disulfide bond</keyword>
<feature type="domain" description="Pyridine nucleotide-disulphide oxidoreductase dimerisation" evidence="14">
    <location>
        <begin position="354"/>
        <end position="461"/>
    </location>
</feature>
<keyword evidence="6 11" id="KW-0520">NAD</keyword>
<feature type="disulfide bond" description="Redox-active" evidence="12">
    <location>
        <begin position="52"/>
        <end position="57"/>
    </location>
</feature>
<dbReference type="Gene3D" id="3.50.50.60">
    <property type="entry name" value="FAD/NAD(P)-binding domain"/>
    <property type="match status" value="2"/>
</dbReference>
<feature type="domain" description="FAD/NAD(P)-binding" evidence="15">
    <location>
        <begin position="16"/>
        <end position="333"/>
    </location>
</feature>
<evidence type="ECO:0000256" key="3">
    <source>
        <dbReference type="ARBA" id="ARBA00022630"/>
    </source>
</evidence>
<evidence type="ECO:0000256" key="13">
    <source>
        <dbReference type="RuleBase" id="RU003691"/>
    </source>
</evidence>
<evidence type="ECO:0000256" key="10">
    <source>
        <dbReference type="PIRSR" id="PIRSR000350-2"/>
    </source>
</evidence>
<evidence type="ECO:0000256" key="4">
    <source>
        <dbReference type="ARBA" id="ARBA00022827"/>
    </source>
</evidence>
<dbReference type="Gene3D" id="3.30.390.30">
    <property type="match status" value="1"/>
</dbReference>
<feature type="binding site" evidence="11">
    <location>
        <position position="278"/>
    </location>
    <ligand>
        <name>NAD(+)</name>
        <dbReference type="ChEBI" id="CHEBI:57540"/>
    </ligand>
</feature>
<keyword evidence="17" id="KW-1185">Reference proteome</keyword>
<dbReference type="PROSITE" id="PS00076">
    <property type="entry name" value="PYRIDINE_REDOX_1"/>
    <property type="match status" value="1"/>
</dbReference>
<dbReference type="AlphaFoldDB" id="A0A369CGZ2"/>
<evidence type="ECO:0000256" key="7">
    <source>
        <dbReference type="ARBA" id="ARBA00023157"/>
    </source>
</evidence>
<sequence>MSRFRRSEPVTPMELDVVVIGSGPGGYKAALTAAQQGARVALVEKGLAGGVCLNEGCVPKAALIRLAGLIESANSLNGRGLVGEVRGDFPAAMAHKARVVDGISANFPVWLRRLGIRYLQGSARLLDPRTVAVEGPDGNVTLQARRIIVATGAIPREHPACPADGVRILNSHHFMYQLDALPASVLVVGGGAVGCELGYFLQQFGSRVTLVERQDHLLGGMALPARATQLLERKFLRLGTELRLGVEVVGTRVGNDGVSVSFSDGGEGHYERVLVVIGRRPAPSGLGLEKLGVEFDAEGFIRTSKYLETTQPGIYAVGDCKPGPMSANAAFHDARVAAFNAVRGNTLRANYHRVPLVIDSALQIATVGLLEERAEAAGFEPEFARANFMASIKARAHNDAEGFIEVVHDDETGQLLGGCIVGPDAGEQIHMLAAACQSDRGLWFFSDINYTHPSWYEDLGNAINPHAQAIARSGRDLFRPGIFATDVGGED</sequence>
<comment type="similarity">
    <text evidence="1 13">Belongs to the class-I pyridine nucleotide-disulfide oxidoreductase family.</text>
</comment>
<keyword evidence="4 11" id="KW-0274">FAD</keyword>
<dbReference type="GO" id="GO:0006103">
    <property type="term" value="P:2-oxoglutarate metabolic process"/>
    <property type="evidence" value="ECO:0007669"/>
    <property type="project" value="TreeGrafter"/>
</dbReference>
<keyword evidence="5 13" id="KW-0560">Oxidoreductase</keyword>
<evidence type="ECO:0000259" key="15">
    <source>
        <dbReference type="Pfam" id="PF07992"/>
    </source>
</evidence>
<dbReference type="InterPro" id="IPR001100">
    <property type="entry name" value="Pyr_nuc-diS_OxRdtase"/>
</dbReference>
<dbReference type="PRINTS" id="PR00411">
    <property type="entry name" value="PNDRDTASEI"/>
</dbReference>
<gene>
    <name evidence="16" type="ORF">DFQ59_102305</name>
</gene>
<evidence type="ECO:0000259" key="14">
    <source>
        <dbReference type="Pfam" id="PF02852"/>
    </source>
</evidence>
<accession>A0A369CGZ2</accession>
<proteinExistence type="inferred from homology"/>
<dbReference type="InterPro" id="IPR036188">
    <property type="entry name" value="FAD/NAD-bd_sf"/>
</dbReference>
<dbReference type="Proteomes" id="UP000252707">
    <property type="component" value="Unassembled WGS sequence"/>
</dbReference>
<feature type="active site" description="Proton acceptor" evidence="10">
    <location>
        <position position="452"/>
    </location>
</feature>
<evidence type="ECO:0000256" key="11">
    <source>
        <dbReference type="PIRSR" id="PIRSR000350-3"/>
    </source>
</evidence>
<dbReference type="InterPro" id="IPR012999">
    <property type="entry name" value="Pyr_OxRdtase_I_AS"/>
</dbReference>